<evidence type="ECO:0000256" key="2">
    <source>
        <dbReference type="ARBA" id="ARBA00022723"/>
    </source>
</evidence>
<dbReference type="GO" id="GO:0046872">
    <property type="term" value="F:metal ion binding"/>
    <property type="evidence" value="ECO:0007669"/>
    <property type="project" value="UniProtKB-KW"/>
</dbReference>
<keyword evidence="6" id="KW-0627">Porphyrin biosynthesis</keyword>
<organism evidence="7">
    <name type="scientific">marine metagenome</name>
    <dbReference type="NCBI Taxonomy" id="408172"/>
    <lineage>
        <taxon>unclassified sequences</taxon>
        <taxon>metagenomes</taxon>
        <taxon>ecological metagenomes</taxon>
    </lineage>
</organism>
<gene>
    <name evidence="7" type="ORF">METZ01_LOCUS427273</name>
</gene>
<dbReference type="GO" id="GO:0006783">
    <property type="term" value="P:heme biosynthetic process"/>
    <property type="evidence" value="ECO:0007669"/>
    <property type="project" value="UniProtKB-KW"/>
</dbReference>
<name>A0A382XU92_9ZZZZ</name>
<dbReference type="Pfam" id="PF00762">
    <property type="entry name" value="Ferrochelatase"/>
    <property type="match status" value="1"/>
</dbReference>
<dbReference type="AlphaFoldDB" id="A0A382XU92"/>
<dbReference type="FunFam" id="3.40.50.1400:FF:000002">
    <property type="entry name" value="Ferrochelatase"/>
    <property type="match status" value="1"/>
</dbReference>
<evidence type="ECO:0000256" key="5">
    <source>
        <dbReference type="ARBA" id="ARBA00023239"/>
    </source>
</evidence>
<dbReference type="InterPro" id="IPR001015">
    <property type="entry name" value="Ferrochelatase"/>
</dbReference>
<keyword evidence="3" id="KW-0408">Iron</keyword>
<accession>A0A382XU92</accession>
<dbReference type="InterPro" id="IPR033644">
    <property type="entry name" value="Ferrochelatase_C"/>
</dbReference>
<dbReference type="NCBIfam" id="TIGR00109">
    <property type="entry name" value="hemH"/>
    <property type="match status" value="1"/>
</dbReference>
<evidence type="ECO:0000313" key="7">
    <source>
        <dbReference type="EMBL" id="SVD74419.1"/>
    </source>
</evidence>
<evidence type="ECO:0000256" key="3">
    <source>
        <dbReference type="ARBA" id="ARBA00023004"/>
    </source>
</evidence>
<dbReference type="Gene3D" id="3.40.50.1400">
    <property type="match status" value="1"/>
</dbReference>
<keyword evidence="2" id="KW-0479">Metal-binding</keyword>
<dbReference type="PANTHER" id="PTHR11108:SF1">
    <property type="entry name" value="FERROCHELATASE, MITOCHONDRIAL"/>
    <property type="match status" value="1"/>
</dbReference>
<reference evidence="7" key="1">
    <citation type="submission" date="2018-05" db="EMBL/GenBank/DDBJ databases">
        <authorList>
            <person name="Lanie J.A."/>
            <person name="Ng W.-L."/>
            <person name="Kazmierczak K.M."/>
            <person name="Andrzejewski T.M."/>
            <person name="Davidsen T.M."/>
            <person name="Wayne K.J."/>
            <person name="Tettelin H."/>
            <person name="Glass J.I."/>
            <person name="Rusch D."/>
            <person name="Podicherti R."/>
            <person name="Tsui H.-C.T."/>
            <person name="Winkler M.E."/>
        </authorList>
    </citation>
    <scope>NUCLEOTIDE SEQUENCE</scope>
</reference>
<keyword evidence="4" id="KW-0350">Heme biosynthesis</keyword>
<dbReference type="CDD" id="cd00419">
    <property type="entry name" value="Ferrochelatase_C"/>
    <property type="match status" value="1"/>
</dbReference>
<evidence type="ECO:0000256" key="1">
    <source>
        <dbReference type="ARBA" id="ARBA00022490"/>
    </source>
</evidence>
<evidence type="ECO:0000256" key="4">
    <source>
        <dbReference type="ARBA" id="ARBA00023133"/>
    </source>
</evidence>
<protein>
    <recommendedName>
        <fullName evidence="8">Ferrochelatase</fullName>
    </recommendedName>
</protein>
<proteinExistence type="predicted"/>
<sequence length="158" mass="18317">NEYYKEKLFIDSVSNTITNEWKENGKKDLLIFSYHGLPKKYVDNGDTYYDACCHTSKLIASNLNLNENDYITSFHSKFGFGEWTKPYTEDLLIELPKKGIKSVNIISPTFSVDCLETLEEIAIQFKNYFIKAGGQYFKYIPCLNDSDEHVLLIEKLIN</sequence>
<keyword evidence="5" id="KW-0456">Lyase</keyword>
<dbReference type="InterPro" id="IPR019772">
    <property type="entry name" value="Ferrochelatase_AS"/>
</dbReference>
<feature type="non-terminal residue" evidence="7">
    <location>
        <position position="1"/>
    </location>
</feature>
<dbReference type="GO" id="GO:0004325">
    <property type="term" value="F:ferrochelatase activity"/>
    <property type="evidence" value="ECO:0007669"/>
    <property type="project" value="InterPro"/>
</dbReference>
<dbReference type="EMBL" id="UINC01170397">
    <property type="protein sequence ID" value="SVD74419.1"/>
    <property type="molecule type" value="Genomic_DNA"/>
</dbReference>
<dbReference type="PANTHER" id="PTHR11108">
    <property type="entry name" value="FERROCHELATASE"/>
    <property type="match status" value="1"/>
</dbReference>
<evidence type="ECO:0000256" key="6">
    <source>
        <dbReference type="ARBA" id="ARBA00023244"/>
    </source>
</evidence>
<evidence type="ECO:0008006" key="8">
    <source>
        <dbReference type="Google" id="ProtNLM"/>
    </source>
</evidence>
<dbReference type="PROSITE" id="PS00534">
    <property type="entry name" value="FERROCHELATASE"/>
    <property type="match status" value="1"/>
</dbReference>
<keyword evidence="1" id="KW-0963">Cytoplasm</keyword>
<dbReference type="SUPFAM" id="SSF53800">
    <property type="entry name" value="Chelatase"/>
    <property type="match status" value="1"/>
</dbReference>